<feature type="transmembrane region" description="Helical" evidence="1">
    <location>
        <begin position="64"/>
        <end position="85"/>
    </location>
</feature>
<proteinExistence type="predicted"/>
<evidence type="ECO:0000313" key="2">
    <source>
        <dbReference type="EMBL" id="MFC5471325.1"/>
    </source>
</evidence>
<dbReference type="Proteomes" id="UP001596105">
    <property type="component" value="Unassembled WGS sequence"/>
</dbReference>
<comment type="caution">
    <text evidence="2">The sequence shown here is derived from an EMBL/GenBank/DDBJ whole genome shotgun (WGS) entry which is preliminary data.</text>
</comment>
<protein>
    <submittedName>
        <fullName evidence="2">DUF4386 domain-containing protein</fullName>
    </submittedName>
</protein>
<keyword evidence="3" id="KW-1185">Reference proteome</keyword>
<name>A0ABW0M189_9BACL</name>
<dbReference type="InterPro" id="IPR025495">
    <property type="entry name" value="DUF4386"/>
</dbReference>
<keyword evidence="1" id="KW-1133">Transmembrane helix</keyword>
<feature type="transmembrane region" description="Helical" evidence="1">
    <location>
        <begin position="14"/>
        <end position="36"/>
    </location>
</feature>
<dbReference type="EMBL" id="JBHSMH010000097">
    <property type="protein sequence ID" value="MFC5471325.1"/>
    <property type="molecule type" value="Genomic_DNA"/>
</dbReference>
<keyword evidence="1" id="KW-0812">Transmembrane</keyword>
<sequence length="241" mass="26557">MITLVRERTDQRKMALTAGISLIVMAFAAFFSYGFVHGSLVVHGDASATFHNIMTSHMLFKVEILGWVVILICDIVVAWAFYIFLKPMSKSLSLLGAWFRLTYAAILGIAILVLLVVSLLSSKSDYLSIFTTDQLQAYAMLGLEAFESIWSMGLIIFGGHLLIVGYLAFQSDSIPKVISVLLLIASIGYMIIHLFRTILPQYDGIITLLEYVFIVPMSAGELGFGLWLLFRGGKSISGPVS</sequence>
<reference evidence="3" key="1">
    <citation type="journal article" date="2019" name="Int. J. Syst. Evol. Microbiol.">
        <title>The Global Catalogue of Microorganisms (GCM) 10K type strain sequencing project: providing services to taxonomists for standard genome sequencing and annotation.</title>
        <authorList>
            <consortium name="The Broad Institute Genomics Platform"/>
            <consortium name="The Broad Institute Genome Sequencing Center for Infectious Disease"/>
            <person name="Wu L."/>
            <person name="Ma J."/>
        </authorList>
    </citation>
    <scope>NUCLEOTIDE SEQUENCE [LARGE SCALE GENOMIC DNA]</scope>
    <source>
        <strain evidence="3">CCUG 57113</strain>
    </source>
</reference>
<feature type="transmembrane region" description="Helical" evidence="1">
    <location>
        <begin position="180"/>
        <end position="199"/>
    </location>
</feature>
<dbReference type="RefSeq" id="WP_209744445.1">
    <property type="nucleotide sequence ID" value="NZ_JBHSMH010000097.1"/>
</dbReference>
<evidence type="ECO:0000256" key="1">
    <source>
        <dbReference type="SAM" id="Phobius"/>
    </source>
</evidence>
<evidence type="ECO:0000313" key="3">
    <source>
        <dbReference type="Proteomes" id="UP001596105"/>
    </source>
</evidence>
<gene>
    <name evidence="2" type="ORF">ACFPPD_21795</name>
</gene>
<organism evidence="2 3">
    <name type="scientific">Cohnella suwonensis</name>
    <dbReference type="NCBI Taxonomy" id="696072"/>
    <lineage>
        <taxon>Bacteria</taxon>
        <taxon>Bacillati</taxon>
        <taxon>Bacillota</taxon>
        <taxon>Bacilli</taxon>
        <taxon>Bacillales</taxon>
        <taxon>Paenibacillaceae</taxon>
        <taxon>Cohnella</taxon>
    </lineage>
</organism>
<dbReference type="Pfam" id="PF14329">
    <property type="entry name" value="DUF4386"/>
    <property type="match status" value="1"/>
</dbReference>
<feature type="transmembrane region" description="Helical" evidence="1">
    <location>
        <begin position="97"/>
        <end position="120"/>
    </location>
</feature>
<feature type="transmembrane region" description="Helical" evidence="1">
    <location>
        <begin position="211"/>
        <end position="230"/>
    </location>
</feature>
<keyword evidence="1" id="KW-0472">Membrane</keyword>
<accession>A0ABW0M189</accession>
<feature type="transmembrane region" description="Helical" evidence="1">
    <location>
        <begin position="149"/>
        <end position="168"/>
    </location>
</feature>